<evidence type="ECO:0000256" key="1">
    <source>
        <dbReference type="SAM" id="Phobius"/>
    </source>
</evidence>
<comment type="caution">
    <text evidence="2">The sequence shown here is derived from an EMBL/GenBank/DDBJ whole genome shotgun (WGS) entry which is preliminary data.</text>
</comment>
<proteinExistence type="predicted"/>
<feature type="transmembrane region" description="Helical" evidence="1">
    <location>
        <begin position="104"/>
        <end position="123"/>
    </location>
</feature>
<dbReference type="Proteomes" id="UP001597418">
    <property type="component" value="Unassembled WGS sequence"/>
</dbReference>
<organism evidence="2 3">
    <name type="scientific">Sphingobacterium populi</name>
    <dbReference type="NCBI Taxonomy" id="1812824"/>
    <lineage>
        <taxon>Bacteria</taxon>
        <taxon>Pseudomonadati</taxon>
        <taxon>Bacteroidota</taxon>
        <taxon>Sphingobacteriia</taxon>
        <taxon>Sphingobacteriales</taxon>
        <taxon>Sphingobacteriaceae</taxon>
        <taxon>Sphingobacterium</taxon>
    </lineage>
</organism>
<dbReference type="InterPro" id="IPR009325">
    <property type="entry name" value="DUF983"/>
</dbReference>
<evidence type="ECO:0000313" key="2">
    <source>
        <dbReference type="EMBL" id="MFD2744496.1"/>
    </source>
</evidence>
<sequence length="153" mass="17605">MENLDHRANAVKNGNASSYLVPTEFKAALQAKCPKCRRGNIFANSMYGFKAQKMNIHCPHCDLKFEREPGYFYVSMFVSYAFNVAQMISIAVATYVLTGNLENIWLYIFTIFPGVLLLAPFNYRYSRVVLLYWLSPGLHYDPAKSKDRPYTYS</sequence>
<name>A0ABW5UF01_9SPHI</name>
<dbReference type="RefSeq" id="WP_066751936.1">
    <property type="nucleotide sequence ID" value="NZ_JBHUMB010000014.1"/>
</dbReference>
<dbReference type="EMBL" id="JBHUMB010000014">
    <property type="protein sequence ID" value="MFD2744496.1"/>
    <property type="molecule type" value="Genomic_DNA"/>
</dbReference>
<gene>
    <name evidence="2" type="ORF">ACFSQ6_13950</name>
</gene>
<feature type="transmembrane region" description="Helical" evidence="1">
    <location>
        <begin position="71"/>
        <end position="98"/>
    </location>
</feature>
<keyword evidence="1" id="KW-0472">Membrane</keyword>
<keyword evidence="3" id="KW-1185">Reference proteome</keyword>
<evidence type="ECO:0000313" key="3">
    <source>
        <dbReference type="Proteomes" id="UP001597418"/>
    </source>
</evidence>
<accession>A0ABW5UF01</accession>
<protein>
    <submittedName>
        <fullName evidence="2">DUF983 domain-containing protein</fullName>
    </submittedName>
</protein>
<keyword evidence="1" id="KW-1133">Transmembrane helix</keyword>
<reference evidence="3" key="1">
    <citation type="journal article" date="2019" name="Int. J. Syst. Evol. Microbiol.">
        <title>The Global Catalogue of Microorganisms (GCM) 10K type strain sequencing project: providing services to taxonomists for standard genome sequencing and annotation.</title>
        <authorList>
            <consortium name="The Broad Institute Genomics Platform"/>
            <consortium name="The Broad Institute Genome Sequencing Center for Infectious Disease"/>
            <person name="Wu L."/>
            <person name="Ma J."/>
        </authorList>
    </citation>
    <scope>NUCLEOTIDE SEQUENCE [LARGE SCALE GENOMIC DNA]</scope>
    <source>
        <strain evidence="3">KCTC 42247</strain>
    </source>
</reference>
<dbReference type="Pfam" id="PF06170">
    <property type="entry name" value="DUF983"/>
    <property type="match status" value="1"/>
</dbReference>
<keyword evidence="1" id="KW-0812">Transmembrane</keyword>